<protein>
    <submittedName>
        <fullName evidence="1">Uncharacterized protein</fullName>
    </submittedName>
</protein>
<comment type="caution">
    <text evidence="1">The sequence shown here is derived from an EMBL/GenBank/DDBJ whole genome shotgun (WGS) entry which is preliminary data.</text>
</comment>
<sequence>MLTFTDRPHRGPIFFVRVGVSAPVWPVGEMMCNLDAADIVAHTQVDFTDFMGQKALRADLKSETW</sequence>
<gene>
    <name evidence="1" type="ORF">FAP39_00740</name>
</gene>
<dbReference type="RefSeq" id="WP_138014448.1">
    <property type="nucleotide sequence ID" value="NZ_SULI01000001.1"/>
</dbReference>
<proteinExistence type="predicted"/>
<dbReference type="Proteomes" id="UP000306575">
    <property type="component" value="Unassembled WGS sequence"/>
</dbReference>
<evidence type="ECO:0000313" key="1">
    <source>
        <dbReference type="EMBL" id="TKZ22431.1"/>
    </source>
</evidence>
<evidence type="ECO:0000313" key="2">
    <source>
        <dbReference type="Proteomes" id="UP000306575"/>
    </source>
</evidence>
<organism evidence="1 2">
    <name type="scientific">Shimia litoralis</name>
    <dbReference type="NCBI Taxonomy" id="420403"/>
    <lineage>
        <taxon>Bacteria</taxon>
        <taxon>Pseudomonadati</taxon>
        <taxon>Pseudomonadota</taxon>
        <taxon>Alphaproteobacteria</taxon>
        <taxon>Rhodobacterales</taxon>
        <taxon>Roseobacteraceae</taxon>
    </lineage>
</organism>
<reference evidence="1 2" key="1">
    <citation type="submission" date="2019-04" db="EMBL/GenBank/DDBJ databases">
        <title>Genome sequence of Pelagicola litoralis CL-ES2.</title>
        <authorList>
            <person name="Cao J."/>
        </authorList>
    </citation>
    <scope>NUCLEOTIDE SEQUENCE [LARGE SCALE GENOMIC DNA]</scope>
    <source>
        <strain evidence="1 2">CL-ES2</strain>
    </source>
</reference>
<dbReference type="AlphaFoldDB" id="A0A4V6F2F1"/>
<accession>A0A4V6F2F1</accession>
<dbReference type="EMBL" id="SULI01000001">
    <property type="protein sequence ID" value="TKZ22431.1"/>
    <property type="molecule type" value="Genomic_DNA"/>
</dbReference>
<name>A0A4V6F2F1_9RHOB</name>
<keyword evidence="2" id="KW-1185">Reference proteome</keyword>